<accession>A0ABV7K4Q4</accession>
<organism evidence="2 3">
    <name type="scientific">Alteromonas oceani</name>
    <dbReference type="NCBI Taxonomy" id="2071609"/>
    <lineage>
        <taxon>Bacteria</taxon>
        <taxon>Pseudomonadati</taxon>
        <taxon>Pseudomonadota</taxon>
        <taxon>Gammaproteobacteria</taxon>
        <taxon>Alteromonadales</taxon>
        <taxon>Alteromonadaceae</taxon>
        <taxon>Alteromonas/Salinimonas group</taxon>
        <taxon>Alteromonas</taxon>
    </lineage>
</organism>
<comment type="caution">
    <text evidence="2">The sequence shown here is derived from an EMBL/GenBank/DDBJ whole genome shotgun (WGS) entry which is preliminary data.</text>
</comment>
<dbReference type="RefSeq" id="WP_123324816.1">
    <property type="nucleotide sequence ID" value="NZ_JBHRSX010000022.1"/>
</dbReference>
<keyword evidence="3" id="KW-1185">Reference proteome</keyword>
<dbReference type="Proteomes" id="UP001595477">
    <property type="component" value="Unassembled WGS sequence"/>
</dbReference>
<evidence type="ECO:0000313" key="3">
    <source>
        <dbReference type="Proteomes" id="UP001595477"/>
    </source>
</evidence>
<gene>
    <name evidence="2" type="ORF">ACFOEW_11560</name>
</gene>
<evidence type="ECO:0000256" key="1">
    <source>
        <dbReference type="SAM" id="Coils"/>
    </source>
</evidence>
<dbReference type="EMBL" id="JBHRSX010000022">
    <property type="protein sequence ID" value="MFC3202452.1"/>
    <property type="molecule type" value="Genomic_DNA"/>
</dbReference>
<sequence length="137" mass="16129">MRTDNQVKRGSYEAGLDKLLREAFNNDTVELMNGRISREWIREQIGCSQNWPNQNKHAKTVIAEYEKVLRDKGIKPRRQPTHGVKSKDLKLLMQRVSKLEQRNAQLLEENSQYRNKLLELGWLESDDEQAVQGRLPW</sequence>
<name>A0ABV7K4Q4_9ALTE</name>
<feature type="coiled-coil region" evidence="1">
    <location>
        <begin position="89"/>
        <end position="116"/>
    </location>
</feature>
<protein>
    <recommendedName>
        <fullName evidence="4">Transposase</fullName>
    </recommendedName>
</protein>
<evidence type="ECO:0008006" key="4">
    <source>
        <dbReference type="Google" id="ProtNLM"/>
    </source>
</evidence>
<reference evidence="3" key="1">
    <citation type="journal article" date="2019" name="Int. J. Syst. Evol. Microbiol.">
        <title>The Global Catalogue of Microorganisms (GCM) 10K type strain sequencing project: providing services to taxonomists for standard genome sequencing and annotation.</title>
        <authorList>
            <consortium name="The Broad Institute Genomics Platform"/>
            <consortium name="The Broad Institute Genome Sequencing Center for Infectious Disease"/>
            <person name="Wu L."/>
            <person name="Ma J."/>
        </authorList>
    </citation>
    <scope>NUCLEOTIDE SEQUENCE [LARGE SCALE GENOMIC DNA]</scope>
    <source>
        <strain evidence="3">KCTC 52449</strain>
    </source>
</reference>
<proteinExistence type="predicted"/>
<keyword evidence="1" id="KW-0175">Coiled coil</keyword>
<evidence type="ECO:0000313" key="2">
    <source>
        <dbReference type="EMBL" id="MFC3202452.1"/>
    </source>
</evidence>